<gene>
    <name evidence="2" type="ORF">GCM10012280_49530</name>
</gene>
<dbReference type="EMBL" id="BMMS01000023">
    <property type="protein sequence ID" value="GGO94493.1"/>
    <property type="molecule type" value="Genomic_DNA"/>
</dbReference>
<name>A0A918E0G4_9ACTN</name>
<proteinExistence type="predicted"/>
<evidence type="ECO:0000313" key="3">
    <source>
        <dbReference type="Proteomes" id="UP000641932"/>
    </source>
</evidence>
<evidence type="ECO:0000256" key="1">
    <source>
        <dbReference type="SAM" id="MobiDB-lite"/>
    </source>
</evidence>
<keyword evidence="3" id="KW-1185">Reference proteome</keyword>
<accession>A0A918E0G4</accession>
<dbReference type="AlphaFoldDB" id="A0A918E0G4"/>
<feature type="region of interest" description="Disordered" evidence="1">
    <location>
        <begin position="45"/>
        <end position="67"/>
    </location>
</feature>
<reference evidence="2" key="1">
    <citation type="journal article" date="2014" name="Int. J. Syst. Evol. Microbiol.">
        <title>Complete genome sequence of Corynebacterium casei LMG S-19264T (=DSM 44701T), isolated from a smear-ripened cheese.</title>
        <authorList>
            <consortium name="US DOE Joint Genome Institute (JGI-PGF)"/>
            <person name="Walter F."/>
            <person name="Albersmeier A."/>
            <person name="Kalinowski J."/>
            <person name="Ruckert C."/>
        </authorList>
    </citation>
    <scope>NUCLEOTIDE SEQUENCE</scope>
    <source>
        <strain evidence="2">CGMCC 4.7201</strain>
    </source>
</reference>
<evidence type="ECO:0000313" key="2">
    <source>
        <dbReference type="EMBL" id="GGO94493.1"/>
    </source>
</evidence>
<organism evidence="2 3">
    <name type="scientific">Wenjunlia tyrosinilytica</name>
    <dbReference type="NCBI Taxonomy" id="1544741"/>
    <lineage>
        <taxon>Bacteria</taxon>
        <taxon>Bacillati</taxon>
        <taxon>Actinomycetota</taxon>
        <taxon>Actinomycetes</taxon>
        <taxon>Kitasatosporales</taxon>
        <taxon>Streptomycetaceae</taxon>
        <taxon>Wenjunlia</taxon>
    </lineage>
</organism>
<dbReference type="Proteomes" id="UP000641932">
    <property type="component" value="Unassembled WGS sequence"/>
</dbReference>
<reference evidence="2" key="2">
    <citation type="submission" date="2020-09" db="EMBL/GenBank/DDBJ databases">
        <authorList>
            <person name="Sun Q."/>
            <person name="Zhou Y."/>
        </authorList>
    </citation>
    <scope>NUCLEOTIDE SEQUENCE</scope>
    <source>
        <strain evidence="2">CGMCC 4.7201</strain>
    </source>
</reference>
<sequence length="67" mass="7248">MRPVGALLMLERPVARDHLAELVHGSPKEHPSLRFADPVAGAGPAVARRCNGRNRSVDEDPYPLIAP</sequence>
<comment type="caution">
    <text evidence="2">The sequence shown here is derived from an EMBL/GenBank/DDBJ whole genome shotgun (WGS) entry which is preliminary data.</text>
</comment>
<protein>
    <submittedName>
        <fullName evidence="2">Uncharacterized protein</fullName>
    </submittedName>
</protein>